<dbReference type="RefSeq" id="WP_343883372.1">
    <property type="nucleotide sequence ID" value="NZ_BAAAFO010000004.1"/>
</dbReference>
<proteinExistence type="predicted"/>
<sequence>MPWGVAAAAVAAAGAAYSSNQQSKAAKGAANAQKRASEQANDTQLQMYNQSREDSLPWLNTGEAALNKLASLYGLNVAPSVAAPTSAGASPAGQTATPSNDVGPVGYETARPYTGPLPGRTVGNALALGAVQPAAPAAANSPNYADFYNSPDYQFALQQGTQNLDRSAASRGRLYSGGYGQDLVSYGQGLASQQLNTYTNRLANLANVGQTAGGDLNRLGANYASQYGNNLNNAAAARASGYAANANAASTLANGIGQAANYYAQYNKNNQWGGV</sequence>
<evidence type="ECO:0000313" key="2">
    <source>
        <dbReference type="EMBL" id="GAA0260632.1"/>
    </source>
</evidence>
<gene>
    <name evidence="2" type="ORF">GCM10009126_27600</name>
</gene>
<comment type="caution">
    <text evidence="2">The sequence shown here is derived from an EMBL/GenBank/DDBJ whole genome shotgun (WGS) entry which is preliminary data.</text>
</comment>
<feature type="region of interest" description="Disordered" evidence="1">
    <location>
        <begin position="18"/>
        <end position="42"/>
    </location>
</feature>
<protein>
    <recommendedName>
        <fullName evidence="4">DNA transfer protein p32</fullName>
    </recommendedName>
</protein>
<accession>A0ABN0UT16</accession>
<evidence type="ECO:0008006" key="4">
    <source>
        <dbReference type="Google" id="ProtNLM"/>
    </source>
</evidence>
<name>A0ABN0UT16_9GAMM</name>
<feature type="compositionally biased region" description="Low complexity" evidence="1">
    <location>
        <begin position="18"/>
        <end position="34"/>
    </location>
</feature>
<keyword evidence="3" id="KW-1185">Reference proteome</keyword>
<dbReference type="EMBL" id="BAAAFO010000004">
    <property type="protein sequence ID" value="GAA0260632.1"/>
    <property type="molecule type" value="Genomic_DNA"/>
</dbReference>
<feature type="compositionally biased region" description="Low complexity" evidence="1">
    <location>
        <begin position="83"/>
        <end position="93"/>
    </location>
</feature>
<evidence type="ECO:0000256" key="1">
    <source>
        <dbReference type="SAM" id="MobiDB-lite"/>
    </source>
</evidence>
<organism evidence="2 3">
    <name type="scientific">Rhodanobacter caeni</name>
    <dbReference type="NCBI Taxonomy" id="657654"/>
    <lineage>
        <taxon>Bacteria</taxon>
        <taxon>Pseudomonadati</taxon>
        <taxon>Pseudomonadota</taxon>
        <taxon>Gammaproteobacteria</taxon>
        <taxon>Lysobacterales</taxon>
        <taxon>Rhodanobacteraceae</taxon>
        <taxon>Rhodanobacter</taxon>
    </lineage>
</organism>
<feature type="region of interest" description="Disordered" evidence="1">
    <location>
        <begin position="83"/>
        <end position="107"/>
    </location>
</feature>
<reference evidence="3" key="1">
    <citation type="journal article" date="2019" name="Int. J. Syst. Evol. Microbiol.">
        <title>The Global Catalogue of Microorganisms (GCM) 10K type strain sequencing project: providing services to taxonomists for standard genome sequencing and annotation.</title>
        <authorList>
            <consortium name="The Broad Institute Genomics Platform"/>
            <consortium name="The Broad Institute Genome Sequencing Center for Infectious Disease"/>
            <person name="Wu L."/>
            <person name="Ma J."/>
        </authorList>
    </citation>
    <scope>NUCLEOTIDE SEQUENCE [LARGE SCALE GENOMIC DNA]</scope>
    <source>
        <strain evidence="3">JCM 16242</strain>
    </source>
</reference>
<dbReference type="Proteomes" id="UP001500657">
    <property type="component" value="Unassembled WGS sequence"/>
</dbReference>
<evidence type="ECO:0000313" key="3">
    <source>
        <dbReference type="Proteomes" id="UP001500657"/>
    </source>
</evidence>